<evidence type="ECO:0000256" key="1">
    <source>
        <dbReference type="SAM" id="Phobius"/>
    </source>
</evidence>
<dbReference type="EMBL" id="MFBT01000013">
    <property type="protein sequence ID" value="OGD99589.1"/>
    <property type="molecule type" value="Genomic_DNA"/>
</dbReference>
<dbReference type="InterPro" id="IPR043993">
    <property type="entry name" value="T4SS_pilin"/>
</dbReference>
<reference evidence="2 3" key="1">
    <citation type="journal article" date="2016" name="Nat. Commun.">
        <title>Thousands of microbial genomes shed light on interconnected biogeochemical processes in an aquifer system.</title>
        <authorList>
            <person name="Anantharaman K."/>
            <person name="Brown C.T."/>
            <person name="Hug L.A."/>
            <person name="Sharon I."/>
            <person name="Castelle C.J."/>
            <person name="Probst A.J."/>
            <person name="Thomas B.C."/>
            <person name="Singh A."/>
            <person name="Wilkins M.J."/>
            <person name="Karaoz U."/>
            <person name="Brodie E.L."/>
            <person name="Williams K.H."/>
            <person name="Hubbard S.S."/>
            <person name="Banfield J.F."/>
        </authorList>
    </citation>
    <scope>NUCLEOTIDE SEQUENCE [LARGE SCALE GENOMIC DNA]</scope>
</reference>
<dbReference type="Pfam" id="PF18895">
    <property type="entry name" value="T4SS_pilin"/>
    <property type="match status" value="1"/>
</dbReference>
<feature type="transmembrane region" description="Helical" evidence="1">
    <location>
        <begin position="70"/>
        <end position="92"/>
    </location>
</feature>
<organism evidence="2 3">
    <name type="scientific">Candidatus Curtissbacteria bacterium RIFCSPLOWO2_01_FULL_42_50</name>
    <dbReference type="NCBI Taxonomy" id="1797730"/>
    <lineage>
        <taxon>Bacteria</taxon>
        <taxon>Candidatus Curtissiibacteriota</taxon>
    </lineage>
</organism>
<keyword evidence="1" id="KW-0812">Transmembrane</keyword>
<gene>
    <name evidence="2" type="ORF">A3B54_02455</name>
</gene>
<sequence>MNQLAFTIDKTIFPPARFETFGALASDIILILTSIAGAIAIIFIIISGIKIVTASGDQKKLAAAQATLTYAIIGLTVTILAFVILQVVQYFLRSSVPIT</sequence>
<evidence type="ECO:0000313" key="3">
    <source>
        <dbReference type="Proteomes" id="UP000177039"/>
    </source>
</evidence>
<dbReference type="AlphaFoldDB" id="A0A1F5H6A2"/>
<keyword evidence="1" id="KW-0472">Membrane</keyword>
<feature type="transmembrane region" description="Helical" evidence="1">
    <location>
        <begin position="28"/>
        <end position="49"/>
    </location>
</feature>
<name>A0A1F5H6A2_9BACT</name>
<protein>
    <submittedName>
        <fullName evidence="2">Uncharacterized protein</fullName>
    </submittedName>
</protein>
<evidence type="ECO:0000313" key="2">
    <source>
        <dbReference type="EMBL" id="OGD99589.1"/>
    </source>
</evidence>
<keyword evidence="1" id="KW-1133">Transmembrane helix</keyword>
<comment type="caution">
    <text evidence="2">The sequence shown here is derived from an EMBL/GenBank/DDBJ whole genome shotgun (WGS) entry which is preliminary data.</text>
</comment>
<accession>A0A1F5H6A2</accession>
<dbReference type="Proteomes" id="UP000177039">
    <property type="component" value="Unassembled WGS sequence"/>
</dbReference>
<proteinExistence type="predicted"/>